<evidence type="ECO:0000313" key="2">
    <source>
        <dbReference type="EMBL" id="CAB4741952.1"/>
    </source>
</evidence>
<protein>
    <submittedName>
        <fullName evidence="2">Unannotated protein</fullName>
    </submittedName>
</protein>
<evidence type="ECO:0000313" key="4">
    <source>
        <dbReference type="EMBL" id="CAB4850207.1"/>
    </source>
</evidence>
<dbReference type="EMBL" id="CAFBMT010000035">
    <property type="protein sequence ID" value="CAB4957573.1"/>
    <property type="molecule type" value="Genomic_DNA"/>
</dbReference>
<dbReference type="AlphaFoldDB" id="A0A6J6T449"/>
<gene>
    <name evidence="2" type="ORF">UFOPK2656_02968</name>
    <name evidence="3" type="ORF">UFOPK3099_00136</name>
    <name evidence="4" type="ORF">UFOPK3267_01113</name>
    <name evidence="5" type="ORF">UFOPK3651_03293</name>
    <name evidence="6" type="ORF">UFOPK3931_00155</name>
    <name evidence="1" type="ORF">UFOPK4189_02641</name>
</gene>
<dbReference type="EMBL" id="CAESGF010000020">
    <property type="protein sequence ID" value="CAB4364884.1"/>
    <property type="molecule type" value="Genomic_DNA"/>
</dbReference>
<dbReference type="EMBL" id="CAFBIY010000049">
    <property type="protein sequence ID" value="CAB4850207.1"/>
    <property type="molecule type" value="Genomic_DNA"/>
</dbReference>
<dbReference type="EMBL" id="CAFAAV010000005">
    <property type="protein sequence ID" value="CAB4801260.1"/>
    <property type="molecule type" value="Genomic_DNA"/>
</dbReference>
<evidence type="ECO:0000313" key="1">
    <source>
        <dbReference type="EMBL" id="CAB4364884.1"/>
    </source>
</evidence>
<sequence>MDSSGVDFTIPHVMEIATELFDALRVRADAGAARLVHPSAGDAAALHVALNAMAESARTAPVAEVELDLPFVWFG</sequence>
<dbReference type="EMBL" id="CAFBOL010000002">
    <property type="protein sequence ID" value="CAB4971478.1"/>
    <property type="molecule type" value="Genomic_DNA"/>
</dbReference>
<evidence type="ECO:0000313" key="5">
    <source>
        <dbReference type="EMBL" id="CAB4957573.1"/>
    </source>
</evidence>
<accession>A0A6J6T449</accession>
<reference evidence="2" key="1">
    <citation type="submission" date="2020-05" db="EMBL/GenBank/DDBJ databases">
        <authorList>
            <person name="Chiriac C."/>
            <person name="Salcher M."/>
            <person name="Ghai R."/>
            <person name="Kavagutti S V."/>
        </authorList>
    </citation>
    <scope>NUCLEOTIDE SEQUENCE</scope>
</reference>
<organism evidence="2">
    <name type="scientific">freshwater metagenome</name>
    <dbReference type="NCBI Taxonomy" id="449393"/>
    <lineage>
        <taxon>unclassified sequences</taxon>
        <taxon>metagenomes</taxon>
        <taxon>ecological metagenomes</taxon>
    </lineage>
</organism>
<evidence type="ECO:0000313" key="6">
    <source>
        <dbReference type="EMBL" id="CAB4971478.1"/>
    </source>
</evidence>
<evidence type="ECO:0000313" key="3">
    <source>
        <dbReference type="EMBL" id="CAB4801260.1"/>
    </source>
</evidence>
<proteinExistence type="predicted"/>
<name>A0A6J6T449_9ZZZZ</name>
<dbReference type="EMBL" id="CAEZYF010000026">
    <property type="protein sequence ID" value="CAB4741952.1"/>
    <property type="molecule type" value="Genomic_DNA"/>
</dbReference>